<reference evidence="1 2" key="1">
    <citation type="submission" date="2017-05" db="EMBL/GenBank/DDBJ databases">
        <authorList>
            <person name="Varghese N."/>
            <person name="Submissions S."/>
        </authorList>
    </citation>
    <scope>NUCLEOTIDE SEQUENCE [LARGE SCALE GENOMIC DNA]</scope>
    <source>
        <strain evidence="1 2">DSM 21194</strain>
    </source>
</reference>
<name>A0A521AVF1_9BACT</name>
<dbReference type="Proteomes" id="UP000317593">
    <property type="component" value="Unassembled WGS sequence"/>
</dbReference>
<proteinExistence type="predicted"/>
<dbReference type="AlphaFoldDB" id="A0A521AVF1"/>
<gene>
    <name evidence="1" type="ORF">SAMN06265218_101408</name>
</gene>
<keyword evidence="2" id="KW-1185">Reference proteome</keyword>
<protein>
    <submittedName>
        <fullName evidence="1">Uncharacterized protein</fullName>
    </submittedName>
</protein>
<dbReference type="RefSeq" id="WP_142712857.1">
    <property type="nucleotide sequence ID" value="NZ_FXTH01000001.1"/>
</dbReference>
<accession>A0A521AVF1</accession>
<evidence type="ECO:0000313" key="1">
    <source>
        <dbReference type="EMBL" id="SMO38823.1"/>
    </source>
</evidence>
<organism evidence="1 2">
    <name type="scientific">Fodinibius sediminis</name>
    <dbReference type="NCBI Taxonomy" id="1214077"/>
    <lineage>
        <taxon>Bacteria</taxon>
        <taxon>Pseudomonadati</taxon>
        <taxon>Balneolota</taxon>
        <taxon>Balneolia</taxon>
        <taxon>Balneolales</taxon>
        <taxon>Balneolaceae</taxon>
        <taxon>Fodinibius</taxon>
    </lineage>
</organism>
<dbReference type="EMBL" id="FXTH01000001">
    <property type="protein sequence ID" value="SMO38823.1"/>
    <property type="molecule type" value="Genomic_DNA"/>
</dbReference>
<evidence type="ECO:0000313" key="2">
    <source>
        <dbReference type="Proteomes" id="UP000317593"/>
    </source>
</evidence>
<sequence>MNREVEWAIDDITTVNAGKALLMLVKHQAPGFEKYKEHYFNKEGIPDPIPLFKYSIRLFYLFPSDDRRVTLSKLRKPKDPYRTVSFRWFNGRFEYDANNEAYRPVKISRSGSETMRKLWAAAEQRRINRAWNKARDVLQGKKGEPPKLVAESE</sequence>